<dbReference type="AlphaFoldDB" id="D7WCX0"/>
<feature type="domain" description="Methyltransferase type 11" evidence="5">
    <location>
        <begin position="62"/>
        <end position="151"/>
    </location>
</feature>
<comment type="similarity">
    <text evidence="1">Belongs to the methyltransferase superfamily.</text>
</comment>
<dbReference type="PANTHER" id="PTHR44942">
    <property type="entry name" value="METHYLTRANSF_11 DOMAIN-CONTAINING PROTEIN"/>
    <property type="match status" value="1"/>
</dbReference>
<organism evidence="6 7">
    <name type="scientific">Corynebacterium genitalium ATCC 33030</name>
    <dbReference type="NCBI Taxonomy" id="585529"/>
    <lineage>
        <taxon>Bacteria</taxon>
        <taxon>Bacillati</taxon>
        <taxon>Actinomycetota</taxon>
        <taxon>Actinomycetes</taxon>
        <taxon>Mycobacteriales</taxon>
        <taxon>Corynebacteriaceae</taxon>
        <taxon>Corynebacterium</taxon>
    </lineage>
</organism>
<name>D7WCX0_9CORY</name>
<evidence type="ECO:0000256" key="4">
    <source>
        <dbReference type="SAM" id="MobiDB-lite"/>
    </source>
</evidence>
<dbReference type="SUPFAM" id="SSF53335">
    <property type="entry name" value="S-adenosyl-L-methionine-dependent methyltransferases"/>
    <property type="match status" value="1"/>
</dbReference>
<dbReference type="eggNOG" id="COG2226">
    <property type="taxonomic scope" value="Bacteria"/>
</dbReference>
<proteinExistence type="inferred from homology"/>
<dbReference type="STRING" id="585529.HMPREF0291_11658"/>
<dbReference type="CDD" id="cd02440">
    <property type="entry name" value="AdoMet_MTases"/>
    <property type="match status" value="1"/>
</dbReference>
<dbReference type="InterPro" id="IPR029063">
    <property type="entry name" value="SAM-dependent_MTases_sf"/>
</dbReference>
<dbReference type="GO" id="GO:0008757">
    <property type="term" value="F:S-adenosylmethionine-dependent methyltransferase activity"/>
    <property type="evidence" value="ECO:0007669"/>
    <property type="project" value="InterPro"/>
</dbReference>
<keyword evidence="7" id="KW-1185">Reference proteome</keyword>
<comment type="caution">
    <text evidence="6">The sequence shown here is derived from an EMBL/GenBank/DDBJ whole genome shotgun (WGS) entry which is preliminary data.</text>
</comment>
<evidence type="ECO:0000256" key="1">
    <source>
        <dbReference type="ARBA" id="ARBA00008361"/>
    </source>
</evidence>
<keyword evidence="2 6" id="KW-0489">Methyltransferase</keyword>
<dbReference type="InterPro" id="IPR051052">
    <property type="entry name" value="Diverse_substrate_MTase"/>
</dbReference>
<gene>
    <name evidence="6" type="ORF">HMPREF0291_11658</name>
</gene>
<keyword evidence="3" id="KW-0808">Transferase</keyword>
<dbReference type="Pfam" id="PF08241">
    <property type="entry name" value="Methyltransf_11"/>
    <property type="match status" value="1"/>
</dbReference>
<dbReference type="PANTHER" id="PTHR44942:SF4">
    <property type="entry name" value="METHYLTRANSFERASE TYPE 11 DOMAIN-CONTAINING PROTEIN"/>
    <property type="match status" value="1"/>
</dbReference>
<feature type="region of interest" description="Disordered" evidence="4">
    <location>
        <begin position="1"/>
        <end position="25"/>
    </location>
</feature>
<dbReference type="OrthoDB" id="9797252at2"/>
<evidence type="ECO:0000259" key="5">
    <source>
        <dbReference type="Pfam" id="PF08241"/>
    </source>
</evidence>
<evidence type="ECO:0000313" key="6">
    <source>
        <dbReference type="EMBL" id="EFK54001.1"/>
    </source>
</evidence>
<evidence type="ECO:0000313" key="7">
    <source>
        <dbReference type="Proteomes" id="UP000004208"/>
    </source>
</evidence>
<sequence length="263" mass="29406">MEASPTPRNFKPSAKDMPGFRDAASRQHTARAFASGAQLYDATRPSYPTTIPELISTAGSVLDLGAGTGKLTELLVQPGRTIYAADPSNDMLRVLRSRMPEVKTLRAVGEALPLTDASVDAITCAQTWHWVDTAAASAEAHRVVAPGGKLLLCWNTLDVSHPWVLRLSRISHSGDVQREGFYPDVAKQWALSRELRTKWFEAVTTDDLFALARTRSYWLRANEATRAKVTENLRWYLFDRLGFDKGQPIPLPYRTDAFVYERR</sequence>
<dbReference type="RefSeq" id="WP_005290219.1">
    <property type="nucleotide sequence ID" value="NZ_CM000961.1"/>
</dbReference>
<dbReference type="GO" id="GO:0032259">
    <property type="term" value="P:methylation"/>
    <property type="evidence" value="ECO:0007669"/>
    <property type="project" value="UniProtKB-KW"/>
</dbReference>
<protein>
    <submittedName>
        <fullName evidence="6">Methyltransferase domain protein</fullName>
    </submittedName>
</protein>
<evidence type="ECO:0000256" key="2">
    <source>
        <dbReference type="ARBA" id="ARBA00022603"/>
    </source>
</evidence>
<evidence type="ECO:0000256" key="3">
    <source>
        <dbReference type="ARBA" id="ARBA00022679"/>
    </source>
</evidence>
<dbReference type="HOGENOM" id="CLU_049344_3_0_11"/>
<dbReference type="Gene3D" id="3.40.50.150">
    <property type="entry name" value="Vaccinia Virus protein VP39"/>
    <property type="match status" value="1"/>
</dbReference>
<dbReference type="InterPro" id="IPR013216">
    <property type="entry name" value="Methyltransf_11"/>
</dbReference>
<dbReference type="Proteomes" id="UP000004208">
    <property type="component" value="Unassembled WGS sequence"/>
</dbReference>
<reference evidence="6" key="1">
    <citation type="submission" date="2010-06" db="EMBL/GenBank/DDBJ databases">
        <authorList>
            <person name="Muzny D."/>
            <person name="Qin X."/>
            <person name="Buhay C."/>
            <person name="Dugan-Rocha S."/>
            <person name="Ding Y."/>
            <person name="Chen G."/>
            <person name="Hawes A."/>
            <person name="Holder M."/>
            <person name="Jhangiani S."/>
            <person name="Johnson A."/>
            <person name="Khan Z."/>
            <person name="Li Z."/>
            <person name="Liu W."/>
            <person name="Liu X."/>
            <person name="Perez L."/>
            <person name="Shen H."/>
            <person name="Wang Q."/>
            <person name="Watt J."/>
            <person name="Xi L."/>
            <person name="Xin Y."/>
            <person name="Zhou J."/>
            <person name="Deng J."/>
            <person name="Jiang H."/>
            <person name="Liu Y."/>
            <person name="Qu J."/>
            <person name="Song X.-Z."/>
            <person name="Zhang L."/>
            <person name="Villasana D."/>
            <person name="Johnson A."/>
            <person name="Liu J."/>
            <person name="Liyanage D."/>
            <person name="Lorensuhewa L."/>
            <person name="Robinson T."/>
            <person name="Song A."/>
            <person name="Song B.-B."/>
            <person name="Dinh H."/>
            <person name="Thornton R."/>
            <person name="Coyle M."/>
            <person name="Francisco L."/>
            <person name="Jackson L."/>
            <person name="Javaid M."/>
            <person name="Korchina V."/>
            <person name="Kovar C."/>
            <person name="Mata R."/>
            <person name="Mathew T."/>
            <person name="Ngo R."/>
            <person name="Nguyen L."/>
            <person name="Nguyen N."/>
            <person name="Okwuonu G."/>
            <person name="Ongeri F."/>
            <person name="Pham C."/>
            <person name="Simmons D."/>
            <person name="Wilczek-Boney K."/>
            <person name="Hale W."/>
            <person name="Jakkamsetti A."/>
            <person name="Pham P."/>
            <person name="Ruth R."/>
            <person name="San Lucas F."/>
            <person name="Warren J."/>
            <person name="Zhang J."/>
            <person name="Zhao Z."/>
            <person name="Zhou C."/>
            <person name="Zhu D."/>
            <person name="Lee S."/>
            <person name="Bess C."/>
            <person name="Blankenburg K."/>
            <person name="Forbes L."/>
            <person name="Fu Q."/>
            <person name="Gubbala S."/>
            <person name="Hirani K."/>
            <person name="Jayaseelan J.C."/>
            <person name="Lara F."/>
            <person name="Munidasa M."/>
            <person name="Palculict T."/>
            <person name="Patil S."/>
            <person name="Pu L.-L."/>
            <person name="Saada N."/>
            <person name="Tang L."/>
            <person name="Weissenberger G."/>
            <person name="Zhu Y."/>
            <person name="Hemphill L."/>
            <person name="Shang Y."/>
            <person name="Youmans B."/>
            <person name="Ayvaz T."/>
            <person name="Ross M."/>
            <person name="Santibanez J."/>
            <person name="Aqrawi P."/>
            <person name="Gross S."/>
            <person name="Joshi V."/>
            <person name="Fowler G."/>
            <person name="Nazareth L."/>
            <person name="Reid J."/>
            <person name="Worley K."/>
            <person name="Petrosino J."/>
            <person name="Highlander S."/>
            <person name="Gibbs R."/>
        </authorList>
    </citation>
    <scope>NUCLEOTIDE SEQUENCE [LARGE SCALE GENOMIC DNA]</scope>
    <source>
        <strain evidence="6">ATCC 33030</strain>
    </source>
</reference>
<accession>D7WCX0</accession>
<dbReference type="EMBL" id="ACLJ02000003">
    <property type="protein sequence ID" value="EFK54001.1"/>
    <property type="molecule type" value="Genomic_DNA"/>
</dbReference>